<evidence type="ECO:0000313" key="3">
    <source>
        <dbReference type="Proteomes" id="UP000054217"/>
    </source>
</evidence>
<accession>A0A0C3P2H8</accession>
<name>A0A0C3P2H8_PISTI</name>
<dbReference type="AlphaFoldDB" id="A0A0C3P2H8"/>
<evidence type="ECO:0000256" key="1">
    <source>
        <dbReference type="SAM" id="MobiDB-lite"/>
    </source>
</evidence>
<keyword evidence="3" id="KW-1185">Reference proteome</keyword>
<dbReference type="EMBL" id="KN831986">
    <property type="protein sequence ID" value="KIO01696.1"/>
    <property type="molecule type" value="Genomic_DNA"/>
</dbReference>
<feature type="region of interest" description="Disordered" evidence="1">
    <location>
        <begin position="33"/>
        <end position="52"/>
    </location>
</feature>
<dbReference type="Proteomes" id="UP000054217">
    <property type="component" value="Unassembled WGS sequence"/>
</dbReference>
<reference evidence="3" key="2">
    <citation type="submission" date="2015-01" db="EMBL/GenBank/DDBJ databases">
        <title>Evolutionary Origins and Diversification of the Mycorrhizal Mutualists.</title>
        <authorList>
            <consortium name="DOE Joint Genome Institute"/>
            <consortium name="Mycorrhizal Genomics Consortium"/>
            <person name="Kohler A."/>
            <person name="Kuo A."/>
            <person name="Nagy L.G."/>
            <person name="Floudas D."/>
            <person name="Copeland A."/>
            <person name="Barry K.W."/>
            <person name="Cichocki N."/>
            <person name="Veneault-Fourrey C."/>
            <person name="LaButti K."/>
            <person name="Lindquist E.A."/>
            <person name="Lipzen A."/>
            <person name="Lundell T."/>
            <person name="Morin E."/>
            <person name="Murat C."/>
            <person name="Riley R."/>
            <person name="Ohm R."/>
            <person name="Sun H."/>
            <person name="Tunlid A."/>
            <person name="Henrissat B."/>
            <person name="Grigoriev I.V."/>
            <person name="Hibbett D.S."/>
            <person name="Martin F."/>
        </authorList>
    </citation>
    <scope>NUCLEOTIDE SEQUENCE [LARGE SCALE GENOMIC DNA]</scope>
    <source>
        <strain evidence="3">Marx 270</strain>
    </source>
</reference>
<gene>
    <name evidence="2" type="ORF">M404DRAFT_1002839</name>
</gene>
<organism evidence="2 3">
    <name type="scientific">Pisolithus tinctorius Marx 270</name>
    <dbReference type="NCBI Taxonomy" id="870435"/>
    <lineage>
        <taxon>Eukaryota</taxon>
        <taxon>Fungi</taxon>
        <taxon>Dikarya</taxon>
        <taxon>Basidiomycota</taxon>
        <taxon>Agaricomycotina</taxon>
        <taxon>Agaricomycetes</taxon>
        <taxon>Agaricomycetidae</taxon>
        <taxon>Boletales</taxon>
        <taxon>Sclerodermatineae</taxon>
        <taxon>Pisolithaceae</taxon>
        <taxon>Pisolithus</taxon>
    </lineage>
</organism>
<evidence type="ECO:0000313" key="2">
    <source>
        <dbReference type="EMBL" id="KIO01696.1"/>
    </source>
</evidence>
<dbReference type="HOGENOM" id="CLU_3088231_0_0_1"/>
<sequence>MDGDPAPKVTATNMYNIIPSDSSTRVRIGRTQPIRFGSPCKPIGIRRRSRSP</sequence>
<dbReference type="InParanoid" id="A0A0C3P2H8"/>
<reference evidence="2 3" key="1">
    <citation type="submission" date="2014-04" db="EMBL/GenBank/DDBJ databases">
        <authorList>
            <consortium name="DOE Joint Genome Institute"/>
            <person name="Kuo A."/>
            <person name="Kohler A."/>
            <person name="Costa M.D."/>
            <person name="Nagy L.G."/>
            <person name="Floudas D."/>
            <person name="Copeland A."/>
            <person name="Barry K.W."/>
            <person name="Cichocki N."/>
            <person name="Veneault-Fourrey C."/>
            <person name="LaButti K."/>
            <person name="Lindquist E.A."/>
            <person name="Lipzen A."/>
            <person name="Lundell T."/>
            <person name="Morin E."/>
            <person name="Murat C."/>
            <person name="Sun H."/>
            <person name="Tunlid A."/>
            <person name="Henrissat B."/>
            <person name="Grigoriev I.V."/>
            <person name="Hibbett D.S."/>
            <person name="Martin F."/>
            <person name="Nordberg H.P."/>
            <person name="Cantor M.N."/>
            <person name="Hua S.X."/>
        </authorList>
    </citation>
    <scope>NUCLEOTIDE SEQUENCE [LARGE SCALE GENOMIC DNA]</scope>
    <source>
        <strain evidence="2 3">Marx 270</strain>
    </source>
</reference>
<protein>
    <submittedName>
        <fullName evidence="2">Uncharacterized protein</fullName>
    </submittedName>
</protein>
<proteinExistence type="predicted"/>